<dbReference type="RefSeq" id="WP_039459471.1">
    <property type="nucleotide sequence ID" value="NZ_JSWE01000228.1"/>
</dbReference>
<accession>A0A0C1MQ77</accession>
<protein>
    <recommendedName>
        <fullName evidence="5">AAA+ ATPase domain-containing protein</fullName>
    </recommendedName>
</protein>
<dbReference type="AlphaFoldDB" id="A0A0C1MQ77"/>
<gene>
    <name evidence="3" type="ORF">NF27_JK00070</name>
</gene>
<feature type="domain" description="DUF4143" evidence="2">
    <location>
        <begin position="200"/>
        <end position="348"/>
    </location>
</feature>
<evidence type="ECO:0000313" key="4">
    <source>
        <dbReference type="Proteomes" id="UP000031258"/>
    </source>
</evidence>
<dbReference type="Proteomes" id="UP000031258">
    <property type="component" value="Unassembled WGS sequence"/>
</dbReference>
<evidence type="ECO:0000259" key="2">
    <source>
        <dbReference type="Pfam" id="PF13635"/>
    </source>
</evidence>
<dbReference type="PANTHER" id="PTHR43566:SF1">
    <property type="entry name" value="AAA+ ATPASE DOMAIN-CONTAINING PROTEIN"/>
    <property type="match status" value="1"/>
</dbReference>
<proteinExistence type="predicted"/>
<comment type="caution">
    <text evidence="3">The sequence shown here is derived from an EMBL/GenBank/DDBJ whole genome shotgun (WGS) entry which is preliminary data.</text>
</comment>
<evidence type="ECO:0000313" key="3">
    <source>
        <dbReference type="EMBL" id="KIE04112.1"/>
    </source>
</evidence>
<dbReference type="InterPro" id="IPR027417">
    <property type="entry name" value="P-loop_NTPase"/>
</dbReference>
<dbReference type="STRING" id="86105.NF27_JK00070"/>
<feature type="domain" description="AAA" evidence="1">
    <location>
        <begin position="17"/>
        <end position="144"/>
    </location>
</feature>
<dbReference type="EMBL" id="JSWE01000228">
    <property type="protein sequence ID" value="KIE04112.1"/>
    <property type="molecule type" value="Genomic_DNA"/>
</dbReference>
<dbReference type="Gene3D" id="3.40.50.300">
    <property type="entry name" value="P-loop containing nucleotide triphosphate hydrolases"/>
    <property type="match status" value="1"/>
</dbReference>
<keyword evidence="4" id="KW-1185">Reference proteome</keyword>
<organism evidence="3 4">
    <name type="scientific">Candidatus Jidaibacter acanthamoebae</name>
    <dbReference type="NCBI Taxonomy" id="86105"/>
    <lineage>
        <taxon>Bacteria</taxon>
        <taxon>Pseudomonadati</taxon>
        <taxon>Pseudomonadota</taxon>
        <taxon>Alphaproteobacteria</taxon>
        <taxon>Rickettsiales</taxon>
        <taxon>Candidatus Midichloriaceae</taxon>
        <taxon>Candidatus Jidaibacter</taxon>
    </lineage>
</organism>
<dbReference type="InterPro" id="IPR025420">
    <property type="entry name" value="DUF4143"/>
</dbReference>
<dbReference type="PATRIC" id="fig|86105.3.peg.2024"/>
<dbReference type="Pfam" id="PF13635">
    <property type="entry name" value="DUF4143"/>
    <property type="match status" value="1"/>
</dbReference>
<reference evidence="3 4" key="1">
    <citation type="submission" date="2014-11" db="EMBL/GenBank/DDBJ databases">
        <title>A Rickettsiales Symbiont of Amoebae With Ancient Features.</title>
        <authorList>
            <person name="Schulz F."/>
            <person name="Martijn J."/>
            <person name="Wascher F."/>
            <person name="Kostanjsek R."/>
            <person name="Ettema T.J."/>
            <person name="Horn M."/>
        </authorList>
    </citation>
    <scope>NUCLEOTIDE SEQUENCE [LARGE SCALE GENOMIC DNA]</scope>
    <source>
        <strain evidence="3 4">UWC36</strain>
    </source>
</reference>
<sequence>MQRLYQKIIEEHFASHDQMILLSGPRQVGKTTIAKNVMKRAKYHKYLNWDNAFDREQILAENNTIASNLPIDAILNVRPNIVLDEIHKYSHWKNFLKGFIDEYKGRLDIIVTESAKLDVYRKGGDSLMGRYFLYRVHPISVAELVKSEILGSAISSPKKIENDLIKSLLEFGGFPEPFLKQEKKFYNRWQNLRQQQMLKEDIRDLAKIQELAQLEVLANIIKYQAGQLLNYTSLAKKVRVSDQTIRRWINVLESFFYCFTIRPWSKNISRSLIKEPKLYLCDWSIIEDAGARLENFVACHFKKAIDFWNDYGFGNYGLFFLRDKDKREVDFLITDNDKPWALIEVKTSANQPISNNLLHFQEQIKAQYCLQLAFDLPYVEYDFREIKSPKVFPMSTFLSQLI</sequence>
<name>A0A0C1MQ77_9RICK</name>
<evidence type="ECO:0008006" key="5">
    <source>
        <dbReference type="Google" id="ProtNLM"/>
    </source>
</evidence>
<evidence type="ECO:0000259" key="1">
    <source>
        <dbReference type="Pfam" id="PF13173"/>
    </source>
</evidence>
<dbReference type="OrthoDB" id="9771844at2"/>
<dbReference type="SUPFAM" id="SSF52540">
    <property type="entry name" value="P-loop containing nucleoside triphosphate hydrolases"/>
    <property type="match status" value="1"/>
</dbReference>
<dbReference type="Pfam" id="PF13173">
    <property type="entry name" value="AAA_14"/>
    <property type="match status" value="1"/>
</dbReference>
<dbReference type="PANTHER" id="PTHR43566">
    <property type="entry name" value="CONSERVED PROTEIN"/>
    <property type="match status" value="1"/>
</dbReference>
<dbReference type="InterPro" id="IPR041682">
    <property type="entry name" value="AAA_14"/>
</dbReference>